<reference evidence="2 3" key="2">
    <citation type="journal article" date="2008" name="Nature">
        <title>The Phaeodactylum genome reveals the evolutionary history of diatom genomes.</title>
        <authorList>
            <person name="Bowler C."/>
            <person name="Allen A.E."/>
            <person name="Badger J.H."/>
            <person name="Grimwood J."/>
            <person name="Jabbari K."/>
            <person name="Kuo A."/>
            <person name="Maheswari U."/>
            <person name="Martens C."/>
            <person name="Maumus F."/>
            <person name="Otillar R.P."/>
            <person name="Rayko E."/>
            <person name="Salamov A."/>
            <person name="Vandepoele K."/>
            <person name="Beszteri B."/>
            <person name="Gruber A."/>
            <person name="Heijde M."/>
            <person name="Katinka M."/>
            <person name="Mock T."/>
            <person name="Valentin K."/>
            <person name="Verret F."/>
            <person name="Berges J.A."/>
            <person name="Brownlee C."/>
            <person name="Cadoret J.P."/>
            <person name="Chiovitti A."/>
            <person name="Choi C.J."/>
            <person name="Coesel S."/>
            <person name="De Martino A."/>
            <person name="Detter J.C."/>
            <person name="Durkin C."/>
            <person name="Falciatore A."/>
            <person name="Fournet J."/>
            <person name="Haruta M."/>
            <person name="Huysman M.J."/>
            <person name="Jenkins B.D."/>
            <person name="Jiroutova K."/>
            <person name="Jorgensen R.E."/>
            <person name="Joubert Y."/>
            <person name="Kaplan A."/>
            <person name="Kroger N."/>
            <person name="Kroth P.G."/>
            <person name="La Roche J."/>
            <person name="Lindquist E."/>
            <person name="Lommer M."/>
            <person name="Martin-Jezequel V."/>
            <person name="Lopez P.J."/>
            <person name="Lucas S."/>
            <person name="Mangogna M."/>
            <person name="McGinnis K."/>
            <person name="Medlin L.K."/>
            <person name="Montsant A."/>
            <person name="Oudot-Le Secq M.P."/>
            <person name="Napoli C."/>
            <person name="Obornik M."/>
            <person name="Parker M.S."/>
            <person name="Petit J.L."/>
            <person name="Porcel B.M."/>
            <person name="Poulsen N."/>
            <person name="Robison M."/>
            <person name="Rychlewski L."/>
            <person name="Rynearson T.A."/>
            <person name="Schmutz J."/>
            <person name="Shapiro H."/>
            <person name="Siaut M."/>
            <person name="Stanley M."/>
            <person name="Sussman M.R."/>
            <person name="Taylor A.R."/>
            <person name="Vardi A."/>
            <person name="von Dassow P."/>
            <person name="Vyverman W."/>
            <person name="Willis A."/>
            <person name="Wyrwicz L.S."/>
            <person name="Rokhsar D.S."/>
            <person name="Weissenbach J."/>
            <person name="Armbrust E.V."/>
            <person name="Green B.R."/>
            <person name="Van de Peer Y."/>
            <person name="Grigoriev I.V."/>
        </authorList>
    </citation>
    <scope>NUCLEOTIDE SEQUENCE [LARGE SCALE GENOMIC DNA]</scope>
    <source>
        <strain evidence="2 3">CCMP1335</strain>
    </source>
</reference>
<gene>
    <name evidence="2" type="ORF">THAPSDRAFT_8216</name>
</gene>
<evidence type="ECO:0000313" key="3">
    <source>
        <dbReference type="Proteomes" id="UP000001449"/>
    </source>
</evidence>
<protein>
    <submittedName>
        <fullName evidence="2">Uncharacterized protein</fullName>
    </submittedName>
</protein>
<dbReference type="EMBL" id="CM000645">
    <property type="protein sequence ID" value="EED90524.1"/>
    <property type="molecule type" value="Genomic_DNA"/>
</dbReference>
<feature type="region of interest" description="Disordered" evidence="1">
    <location>
        <begin position="1"/>
        <end position="25"/>
    </location>
</feature>
<evidence type="ECO:0000313" key="2">
    <source>
        <dbReference type="EMBL" id="EED90524.1"/>
    </source>
</evidence>
<keyword evidence="3" id="KW-1185">Reference proteome</keyword>
<dbReference type="Proteomes" id="UP000001449">
    <property type="component" value="Chromosome 9"/>
</dbReference>
<feature type="region of interest" description="Disordered" evidence="1">
    <location>
        <begin position="164"/>
        <end position="200"/>
    </location>
</feature>
<dbReference type="HOGENOM" id="CLU_682405_0_0_1"/>
<dbReference type="GeneID" id="7446984"/>
<feature type="region of interest" description="Disordered" evidence="1">
    <location>
        <begin position="216"/>
        <end position="237"/>
    </location>
</feature>
<dbReference type="PaxDb" id="35128-Thaps8216"/>
<dbReference type="AlphaFoldDB" id="B8C8Q9"/>
<reference evidence="2 3" key="1">
    <citation type="journal article" date="2004" name="Science">
        <title>The genome of the diatom Thalassiosira pseudonana: ecology, evolution, and metabolism.</title>
        <authorList>
            <person name="Armbrust E.V."/>
            <person name="Berges J.A."/>
            <person name="Bowler C."/>
            <person name="Green B.R."/>
            <person name="Martinez D."/>
            <person name="Putnam N.H."/>
            <person name="Zhou S."/>
            <person name="Allen A.E."/>
            <person name="Apt K.E."/>
            <person name="Bechner M."/>
            <person name="Brzezinski M.A."/>
            <person name="Chaal B.K."/>
            <person name="Chiovitti A."/>
            <person name="Davis A.K."/>
            <person name="Demarest M.S."/>
            <person name="Detter J.C."/>
            <person name="Glavina T."/>
            <person name="Goodstein D."/>
            <person name="Hadi M.Z."/>
            <person name="Hellsten U."/>
            <person name="Hildebrand M."/>
            <person name="Jenkins B.D."/>
            <person name="Jurka J."/>
            <person name="Kapitonov V.V."/>
            <person name="Kroger N."/>
            <person name="Lau W.W."/>
            <person name="Lane T.W."/>
            <person name="Larimer F.W."/>
            <person name="Lippmeier J.C."/>
            <person name="Lucas S."/>
            <person name="Medina M."/>
            <person name="Montsant A."/>
            <person name="Obornik M."/>
            <person name="Parker M.S."/>
            <person name="Palenik B."/>
            <person name="Pazour G.J."/>
            <person name="Richardson P.M."/>
            <person name="Rynearson T.A."/>
            <person name="Saito M.A."/>
            <person name="Schwartz D.C."/>
            <person name="Thamatrakoln K."/>
            <person name="Valentin K."/>
            <person name="Vardi A."/>
            <person name="Wilkerson F.P."/>
            <person name="Rokhsar D.S."/>
        </authorList>
    </citation>
    <scope>NUCLEOTIDE SEQUENCE [LARGE SCALE GENOMIC DNA]</scope>
    <source>
        <strain evidence="2 3">CCMP1335</strain>
    </source>
</reference>
<accession>B8C8Q9</accession>
<dbReference type="InParanoid" id="B8C8Q9"/>
<feature type="compositionally biased region" description="Basic and acidic residues" evidence="1">
    <location>
        <begin position="171"/>
        <end position="180"/>
    </location>
</feature>
<organism evidence="2 3">
    <name type="scientific">Thalassiosira pseudonana</name>
    <name type="common">Marine diatom</name>
    <name type="synonym">Cyclotella nana</name>
    <dbReference type="NCBI Taxonomy" id="35128"/>
    <lineage>
        <taxon>Eukaryota</taxon>
        <taxon>Sar</taxon>
        <taxon>Stramenopiles</taxon>
        <taxon>Ochrophyta</taxon>
        <taxon>Bacillariophyta</taxon>
        <taxon>Coscinodiscophyceae</taxon>
        <taxon>Thalassiosirophycidae</taxon>
        <taxon>Thalassiosirales</taxon>
        <taxon>Thalassiosiraceae</taxon>
        <taxon>Thalassiosira</taxon>
    </lineage>
</organism>
<feature type="region of interest" description="Disordered" evidence="1">
    <location>
        <begin position="257"/>
        <end position="284"/>
    </location>
</feature>
<dbReference type="KEGG" id="tps:THAPSDRAFT_8216"/>
<dbReference type="OMA" id="NDSTHRC"/>
<dbReference type="eggNOG" id="ENOG502RR7N">
    <property type="taxonomic scope" value="Eukaryota"/>
</dbReference>
<sequence length="404" mass="45311">MCLSYGDQTSSMKPNQRGITMHEDTLKPSRPYTDYNIFFQLEREYILQVEFGVNPELDTQDVFDINDRSRNNYNGPPLPSRYQQLVLSYDWFIPGKGRRKKRIHRKSHGMIGFHDLTKRVTARWSTADDGVHNFCAHVADLSSLEYKAAMQSYTLANLKSGLERGQLSPHNRRDVPRAEESSTLQDTFPTHCRRSSNDSTHRCQFKGIHHHNHRASNESSCYSFTTPSTRRSSSADNNEAISRYLSFLNSKVQAMNTKAATPPPPPPPSCESSLSALSGKRSPRESLVDMDDDEIMSIWHSSPPSHDNSIASLLLGTIGLDGGDDNVSIRPPPINDTVTNSQAIYQHDDQEVQEVDLSSMKFVDVDFCTSKKPASSDGETANSVDSTAQVWMSRSRSGFTARQA</sequence>
<evidence type="ECO:0000256" key="1">
    <source>
        <dbReference type="SAM" id="MobiDB-lite"/>
    </source>
</evidence>
<proteinExistence type="predicted"/>
<feature type="compositionally biased region" description="Low complexity" evidence="1">
    <location>
        <begin position="223"/>
        <end position="234"/>
    </location>
</feature>
<dbReference type="RefSeq" id="XP_002292549.1">
    <property type="nucleotide sequence ID" value="XM_002292513.1"/>
</dbReference>
<dbReference type="Gene3D" id="1.10.30.10">
    <property type="entry name" value="High mobility group box domain"/>
    <property type="match status" value="1"/>
</dbReference>
<feature type="compositionally biased region" description="Polar residues" evidence="1">
    <location>
        <begin position="1"/>
        <end position="18"/>
    </location>
</feature>
<dbReference type="InterPro" id="IPR036910">
    <property type="entry name" value="HMG_box_dom_sf"/>
</dbReference>
<name>B8C8Q9_THAPS</name>